<feature type="region of interest" description="Disordered" evidence="3">
    <location>
        <begin position="177"/>
        <end position="199"/>
    </location>
</feature>
<gene>
    <name evidence="4" type="ORF">SEVIR_7G268100v2</name>
</gene>
<dbReference type="EMBL" id="CM016558">
    <property type="protein sequence ID" value="TKW06858.1"/>
    <property type="molecule type" value="Genomic_DNA"/>
</dbReference>
<dbReference type="GO" id="GO:0016747">
    <property type="term" value="F:acyltransferase activity, transferring groups other than amino-acyl groups"/>
    <property type="evidence" value="ECO:0007669"/>
    <property type="project" value="UniProtKB-ARBA"/>
</dbReference>
<evidence type="ECO:0000313" key="5">
    <source>
        <dbReference type="Proteomes" id="UP000298652"/>
    </source>
</evidence>
<evidence type="ECO:0000256" key="1">
    <source>
        <dbReference type="ARBA" id="ARBA00022679"/>
    </source>
</evidence>
<protein>
    <recommendedName>
        <fullName evidence="6">Anthocyanin 5-aromatic acyltransferase</fullName>
    </recommendedName>
</protein>
<organism evidence="4 5">
    <name type="scientific">Setaria viridis</name>
    <name type="common">Green bristlegrass</name>
    <name type="synonym">Setaria italica subsp. viridis</name>
    <dbReference type="NCBI Taxonomy" id="4556"/>
    <lineage>
        <taxon>Eukaryota</taxon>
        <taxon>Viridiplantae</taxon>
        <taxon>Streptophyta</taxon>
        <taxon>Embryophyta</taxon>
        <taxon>Tracheophyta</taxon>
        <taxon>Spermatophyta</taxon>
        <taxon>Magnoliopsida</taxon>
        <taxon>Liliopsida</taxon>
        <taxon>Poales</taxon>
        <taxon>Poaceae</taxon>
        <taxon>PACMAD clade</taxon>
        <taxon>Panicoideae</taxon>
        <taxon>Panicodae</taxon>
        <taxon>Paniceae</taxon>
        <taxon>Cenchrinae</taxon>
        <taxon>Setaria</taxon>
    </lineage>
</organism>
<evidence type="ECO:0000256" key="3">
    <source>
        <dbReference type="SAM" id="MobiDB-lite"/>
    </source>
</evidence>
<sequence length="445" mass="47874">MSLVRIVDLSYVVVPAEAELPPEAIKLNAMEAQWVVLPLLQCLMLFEGSQLPPFDMVLRSLRSSLAATLATYAPLAGKLVHLAGTGDVAIRCSASDGVKFVVAESSADVRRLAGDDEHDLHAFERLVPEVEMSELPASLLAVQATRLEGGGFALGVTAHHGVADGRSVMSEVRRGMGSGVPGRAGDTPPPAPSFDRSRVKLPNGDELARGVLRRCAPNLPVVALLLQDGRRLGFCRRTFTLDVHQIERLKQHIVALAKPRGHGGAPLCCPPSSFAAVPALAWTCFVRCKPLAGEEDVFLLFAADVRDRLDPPAGSEYFGACLSACVARVPARELLAERALAAAAAAVQGAVREMAEDPAAGWDFINLHRVVSRDRLMNVSWSSRFRAYDVADFGWGRPRRAEPVTRNRDGQMALLGARDGNGVQVSLSLLQKAHMDAFMSEFIVP</sequence>
<proteinExistence type="predicted"/>
<name>A0A4U6TUT8_SETVI</name>
<accession>A0A4U6TUT8</accession>
<dbReference type="SUPFAM" id="SSF52777">
    <property type="entry name" value="CoA-dependent acyltransferases"/>
    <property type="match status" value="1"/>
</dbReference>
<keyword evidence="1" id="KW-0808">Transferase</keyword>
<keyword evidence="5" id="KW-1185">Reference proteome</keyword>
<evidence type="ECO:0000256" key="2">
    <source>
        <dbReference type="ARBA" id="ARBA00023315"/>
    </source>
</evidence>
<evidence type="ECO:0008006" key="6">
    <source>
        <dbReference type="Google" id="ProtNLM"/>
    </source>
</evidence>
<dbReference type="PANTHER" id="PTHR31625">
    <property type="match status" value="1"/>
</dbReference>
<dbReference type="AlphaFoldDB" id="A0A4U6TUT8"/>
<keyword evidence="2" id="KW-0012">Acyltransferase</keyword>
<dbReference type="InterPro" id="IPR023213">
    <property type="entry name" value="CAT-like_dom_sf"/>
</dbReference>
<dbReference type="Gene3D" id="3.30.559.10">
    <property type="entry name" value="Chloramphenicol acetyltransferase-like domain"/>
    <property type="match status" value="2"/>
</dbReference>
<dbReference type="Pfam" id="PF02458">
    <property type="entry name" value="Transferase"/>
    <property type="match status" value="1"/>
</dbReference>
<dbReference type="OMA" id="SEYFGAC"/>
<evidence type="ECO:0000313" key="4">
    <source>
        <dbReference type="EMBL" id="TKW06858.1"/>
    </source>
</evidence>
<dbReference type="Gramene" id="TKW06858">
    <property type="protein sequence ID" value="TKW06858"/>
    <property type="gene ID" value="SEVIR_7G268100v2"/>
</dbReference>
<dbReference type="InterPro" id="IPR051504">
    <property type="entry name" value="Plant_metabolite_acyltrans"/>
</dbReference>
<dbReference type="Proteomes" id="UP000298652">
    <property type="component" value="Chromosome 7"/>
</dbReference>
<reference evidence="4" key="1">
    <citation type="submission" date="2019-03" db="EMBL/GenBank/DDBJ databases">
        <title>WGS assembly of Setaria viridis.</title>
        <authorList>
            <person name="Huang P."/>
            <person name="Jenkins J."/>
            <person name="Grimwood J."/>
            <person name="Barry K."/>
            <person name="Healey A."/>
            <person name="Mamidi S."/>
            <person name="Sreedasyam A."/>
            <person name="Shu S."/>
            <person name="Feldman M."/>
            <person name="Wu J."/>
            <person name="Yu Y."/>
            <person name="Chen C."/>
            <person name="Johnson J."/>
            <person name="Rokhsar D."/>
            <person name="Baxter I."/>
            <person name="Schmutz J."/>
            <person name="Brutnell T."/>
            <person name="Kellogg E."/>
        </authorList>
    </citation>
    <scope>NUCLEOTIDE SEQUENCE [LARGE SCALE GENOMIC DNA]</scope>
</reference>